<evidence type="ECO:0000313" key="7">
    <source>
        <dbReference type="Proteomes" id="UP001198701"/>
    </source>
</evidence>
<evidence type="ECO:0000256" key="1">
    <source>
        <dbReference type="ARBA" id="ARBA00010815"/>
    </source>
</evidence>
<evidence type="ECO:0000256" key="2">
    <source>
        <dbReference type="ARBA" id="ARBA00022603"/>
    </source>
</evidence>
<dbReference type="Proteomes" id="UP001198701">
    <property type="component" value="Unassembled WGS sequence"/>
</dbReference>
<dbReference type="EMBL" id="JAJHPV010000004">
    <property type="protein sequence ID" value="MCC6069714.1"/>
    <property type="molecule type" value="Genomic_DNA"/>
</dbReference>
<dbReference type="PANTHER" id="PTHR43667">
    <property type="entry name" value="CYCLOPROPANE-FATTY-ACYL-PHOSPHOLIPID SYNTHASE"/>
    <property type="match status" value="1"/>
</dbReference>
<dbReference type="InterPro" id="IPR003333">
    <property type="entry name" value="CMAS"/>
</dbReference>
<organism evidence="6 7">
    <name type="scientific">Massilia agrisoli</name>
    <dbReference type="NCBI Taxonomy" id="2892444"/>
    <lineage>
        <taxon>Bacteria</taxon>
        <taxon>Pseudomonadati</taxon>
        <taxon>Pseudomonadota</taxon>
        <taxon>Betaproteobacteria</taxon>
        <taxon>Burkholderiales</taxon>
        <taxon>Oxalobacteraceae</taxon>
        <taxon>Telluria group</taxon>
        <taxon>Massilia</taxon>
    </lineage>
</organism>
<keyword evidence="5" id="KW-0443">Lipid metabolism</keyword>
<evidence type="ECO:0000313" key="6">
    <source>
        <dbReference type="EMBL" id="MCC6069714.1"/>
    </source>
</evidence>
<protein>
    <submittedName>
        <fullName evidence="6">Cyclopropane-fatty-acyl-phospholipid synthase family protein</fullName>
    </submittedName>
</protein>
<dbReference type="CDD" id="cd02440">
    <property type="entry name" value="AdoMet_MTases"/>
    <property type="match status" value="1"/>
</dbReference>
<comment type="caution">
    <text evidence="6">The sequence shown here is derived from an EMBL/GenBank/DDBJ whole genome shotgun (WGS) entry which is preliminary data.</text>
</comment>
<keyword evidence="3" id="KW-0808">Transferase</keyword>
<comment type="similarity">
    <text evidence="1">Belongs to the CFA/CMAS family.</text>
</comment>
<keyword evidence="2" id="KW-0489">Methyltransferase</keyword>
<evidence type="ECO:0000256" key="3">
    <source>
        <dbReference type="ARBA" id="ARBA00022679"/>
    </source>
</evidence>
<keyword evidence="4" id="KW-0949">S-adenosyl-L-methionine</keyword>
<dbReference type="Pfam" id="PF02353">
    <property type="entry name" value="CMAS"/>
    <property type="match status" value="1"/>
</dbReference>
<gene>
    <name evidence="6" type="ORF">LMJ30_01920</name>
</gene>
<dbReference type="PANTHER" id="PTHR43667:SF2">
    <property type="entry name" value="FATTY ACID C-METHYL TRANSFERASE"/>
    <property type="match status" value="1"/>
</dbReference>
<sequence length="411" mass="45475">MSSDLMPSAAAVPLPARARKQSIPSSGRVALRLLSKIQHGTLHLRTPAGEHLVFGAGGVPVTLELHNWKVFAAALRSGDIGFAESYIAGDWHTSSLPGLLELLANNRAQVESALYGSWWGRLAYRVRHLLNRNSRAGSRKNIHAHYDIGNDFYKLWLDPSMTYSSARFTAASGADLALAQAEKYRAVLGQLRLRPGQRVLEIGCGWGGFAEAAAREAGAHVTGLTLSEQQLAYATQRLQGAGLAHLADLQLCDYRDSDGQYDAIASIEMFEAVGEAYWPSYFECIKRNLKPGGRACVQTIVIADELFDRYRKGTDFIQQYVFPGGMLPSPQVFTRMAEDSGLVVTRQFAFGIDYADTLAAWRTAFHARLDAVRDQGFDERFIRTWDFYLAYCEAAFRAGNTNVVHFTLEKP</sequence>
<keyword evidence="7" id="KW-1185">Reference proteome</keyword>
<proteinExistence type="inferred from homology"/>
<dbReference type="InterPro" id="IPR029063">
    <property type="entry name" value="SAM-dependent_MTases_sf"/>
</dbReference>
<dbReference type="PIRSF" id="PIRSF003085">
    <property type="entry name" value="CMAS"/>
    <property type="match status" value="1"/>
</dbReference>
<dbReference type="Gene3D" id="3.40.50.150">
    <property type="entry name" value="Vaccinia Virus protein VP39"/>
    <property type="match status" value="1"/>
</dbReference>
<evidence type="ECO:0000256" key="5">
    <source>
        <dbReference type="ARBA" id="ARBA00023098"/>
    </source>
</evidence>
<dbReference type="SUPFAM" id="SSF53335">
    <property type="entry name" value="S-adenosyl-L-methionine-dependent methyltransferases"/>
    <property type="match status" value="1"/>
</dbReference>
<accession>A0ABS8IMR7</accession>
<dbReference type="RefSeq" id="WP_229430649.1">
    <property type="nucleotide sequence ID" value="NZ_JAJHPV010000004.1"/>
</dbReference>
<evidence type="ECO:0000256" key="4">
    <source>
        <dbReference type="ARBA" id="ARBA00022691"/>
    </source>
</evidence>
<name>A0ABS8IMR7_9BURK</name>
<dbReference type="InterPro" id="IPR050723">
    <property type="entry name" value="CFA/CMAS"/>
</dbReference>
<reference evidence="6 7" key="1">
    <citation type="submission" date="2021-11" db="EMBL/GenBank/DDBJ databases">
        <authorList>
            <person name="Huq M.A."/>
        </authorList>
    </citation>
    <scope>NUCLEOTIDE SEQUENCE [LARGE SCALE GENOMIC DNA]</scope>
    <source>
        <strain evidence="6 7">MAHUQ-52</strain>
    </source>
</reference>